<dbReference type="PANTHER" id="PTHR11226:SF0">
    <property type="entry name" value="UDP-GLUCOSE:GLYCOPROTEIN GLUCOSYLTRANSFERASE"/>
    <property type="match status" value="1"/>
</dbReference>
<dbReference type="EMBL" id="BAAFRS010000353">
    <property type="protein sequence ID" value="GAB1227741.1"/>
    <property type="molecule type" value="Genomic_DNA"/>
</dbReference>
<evidence type="ECO:0000256" key="2">
    <source>
        <dbReference type="ARBA" id="ARBA00004319"/>
    </source>
</evidence>
<gene>
    <name evidence="8" type="ORF">ENUP19_0353G0041</name>
</gene>
<dbReference type="Proteomes" id="UP001628156">
    <property type="component" value="Unassembled WGS sequence"/>
</dbReference>
<evidence type="ECO:0008006" key="10">
    <source>
        <dbReference type="Google" id="ProtNLM"/>
    </source>
</evidence>
<name>A0ABQ0DY10_9EUKA</name>
<dbReference type="InterPro" id="IPR040692">
    <property type="entry name" value="UGGT_TRXL_3"/>
</dbReference>
<comment type="subcellular location">
    <subcellularLocation>
        <location evidence="2">Endoplasmic reticulum lumen</location>
    </subcellularLocation>
</comment>
<dbReference type="Pfam" id="PF18402">
    <property type="entry name" value="Thioredoxin_14"/>
    <property type="match status" value="1"/>
</dbReference>
<keyword evidence="4" id="KW-0256">Endoplasmic reticulum</keyword>
<protein>
    <recommendedName>
        <fullName evidence="10">UDP-glucose:glycoprotein glucosyltransferase</fullName>
    </recommendedName>
</protein>
<feature type="domain" description="UGGT thioredoxin-like" evidence="6">
    <location>
        <begin position="348"/>
        <end position="560"/>
    </location>
</feature>
<feature type="domain" description="Glucosyltransferase 24 catalytic" evidence="7">
    <location>
        <begin position="1001"/>
        <end position="1269"/>
    </location>
</feature>
<dbReference type="InterPro" id="IPR009448">
    <property type="entry name" value="UDP-g_GGtrans"/>
</dbReference>
<evidence type="ECO:0000259" key="6">
    <source>
        <dbReference type="Pfam" id="PF18402"/>
    </source>
</evidence>
<dbReference type="SUPFAM" id="SSF53448">
    <property type="entry name" value="Nucleotide-diphospho-sugar transferases"/>
    <property type="match status" value="1"/>
</dbReference>
<accession>A0ABQ0DY10</accession>
<keyword evidence="5" id="KW-0325">Glycoprotein</keyword>
<keyword evidence="3" id="KW-0732">Signal</keyword>
<dbReference type="InterPro" id="IPR040497">
    <property type="entry name" value="Glyco_transf_24"/>
</dbReference>
<evidence type="ECO:0000313" key="9">
    <source>
        <dbReference type="Proteomes" id="UP001628156"/>
    </source>
</evidence>
<comment type="cofactor">
    <cofactor evidence="1">
        <name>Ca(2+)</name>
        <dbReference type="ChEBI" id="CHEBI:29108"/>
    </cofactor>
</comment>
<evidence type="ECO:0000256" key="1">
    <source>
        <dbReference type="ARBA" id="ARBA00001913"/>
    </source>
</evidence>
<evidence type="ECO:0000256" key="4">
    <source>
        <dbReference type="ARBA" id="ARBA00022824"/>
    </source>
</evidence>
<reference evidence="8 9" key="1">
    <citation type="journal article" date="2019" name="PLoS Negl. Trop. Dis.">
        <title>Whole genome sequencing of Entamoeba nuttalli reveals mammalian host-related molecular signatures and a novel octapeptide-repeat surface protein.</title>
        <authorList>
            <person name="Tanaka M."/>
            <person name="Makiuchi T."/>
            <person name="Komiyama T."/>
            <person name="Shiina T."/>
            <person name="Osaki K."/>
            <person name="Tachibana H."/>
        </authorList>
    </citation>
    <scope>NUCLEOTIDE SEQUENCE [LARGE SCALE GENOMIC DNA]</scope>
    <source>
        <strain evidence="8 9">P19-061405</strain>
    </source>
</reference>
<dbReference type="InterPro" id="IPR029044">
    <property type="entry name" value="Nucleotide-diphossugar_trans"/>
</dbReference>
<evidence type="ECO:0000313" key="8">
    <source>
        <dbReference type="EMBL" id="GAB1227741.1"/>
    </source>
</evidence>
<proteinExistence type="predicted"/>
<organism evidence="8 9">
    <name type="scientific">Entamoeba nuttalli</name>
    <dbReference type="NCBI Taxonomy" id="412467"/>
    <lineage>
        <taxon>Eukaryota</taxon>
        <taxon>Amoebozoa</taxon>
        <taxon>Evosea</taxon>
        <taxon>Archamoebae</taxon>
        <taxon>Mastigamoebida</taxon>
        <taxon>Entamoebidae</taxon>
        <taxon>Entamoeba</taxon>
    </lineage>
</organism>
<dbReference type="PANTHER" id="PTHR11226">
    <property type="entry name" value="UDP-GLUCOSE GLYCOPROTEIN:GLUCOSYLTRANSFERASE"/>
    <property type="match status" value="1"/>
</dbReference>
<comment type="caution">
    <text evidence="8">The sequence shown here is derived from an EMBL/GenBank/DDBJ whole genome shotgun (WGS) entry which is preliminary data.</text>
</comment>
<evidence type="ECO:0000256" key="3">
    <source>
        <dbReference type="ARBA" id="ARBA00022729"/>
    </source>
</evidence>
<dbReference type="Pfam" id="PF18404">
    <property type="entry name" value="Glyco_transf_24"/>
    <property type="match status" value="1"/>
</dbReference>
<dbReference type="Gene3D" id="3.90.550.10">
    <property type="entry name" value="Spore Coat Polysaccharide Biosynthesis Protein SpsA, Chain A"/>
    <property type="match status" value="1"/>
</dbReference>
<sequence length="1281" mass="150029">MKILILILFTTALGKIQVNLKSNWKDTPLLYETLSYLNEYNNELLLPFFEGIIEKDVFNLRGEKAYNTFIELLPENNRNLIELALSLRSQSPFVAASNSVNISCNGIIRGNKCSLNGKEEEGRFEYERYLLYLTKQTNTTGILIIPQENIKEKFNLLKQLMKEKVISSIALFLKPSLSEGIKDGIITPLDTMNLTGYDIEIMHRGFKREFGIIKEKEDYIYLKEWNNEDLRVGMMDYLLNDKEKLISNKLMNITQEFPLSIINLLKRKNESLKIMSERLREVNSQIMLINGISFNLQQQSIYDFIDILQKEDNKLHELQKYELPKNLFISSLVSKENKETIRFLIPSEHIIKLNSLDSYLYERFPKQLESFFQYNPYRLFRYTSQDLYTFIATLDFNDLSQTLNSLKVIQTFMFRYMAPLQFGIIPINIPTNEIGKILLSSIIDINNKWGTDGLMKFIEKVDELQINSVSQITDFFRKFYRLRVSTFEYNINNYLNNTKILNTINYMNSYGFKFNAFYLNGVFINSEKMVSEFSKIYSSDIPILQELIRTKQLHDGNIYKQLQNKFQWIKYIDNDLITINQHSIANWKEPFNISKTEDINHIITLCGDDDEVKMNQIIEKLHELHSKEKWKIIGGMKNITENQIIENKFKTKEFKEIIKILKEGNKKEICENANIIFDSIKIKGNEHLEEQIKLVLHGIKHLSENLKRDIGINKLGIAMNLILLDSLTTNRVYDNSQSPLTVRQVVNDVSSIQYNIKLLIDPIMREAQKVGKMLQILEELYPNQINIEMILIKTSGKGGDFPCEYYYSNIPFKPIFNNNQRKDQDLIIQNLPKNIMFQLKIITAQNIDTLLTNTTVDIDNFKNNDTIMIEYSLTNLVIEATSQSKVYIGNEYRYNIINVTGDNGFINQGVLSKDGYFQTLVPPGIYSTHSNPSMYYKFITLNQPFEVLNFKFTIHELSFQPVLLSLEEKNKIMNELNTNTPSSSNSFINNLFGNKKDEPPIEIFTIAGGKDYERTVKILIYSVKKNTKSPLKFWLIEDFLSPEGRIKLKEYGKALGVTIEYCRFHWPYFMFKQVSKTRIIWANKILFLDMMFPQTVDKIIFMDSDQVTRADAKELWNFDIQGNAIAMTPFCDGEWLNKETVNYRFWYHDSWQHALQNRPYHISALFIADLKTFRMNNVGEQYRSMYNNLALDPNNLANLDQDLPNYIQNYVPIFSLPQEWLWCESWCNQMVKPKAKTIDLCSNPIKPLSKIESALKYIEEWKSYDEIVHGMEEKINNKKEL</sequence>
<keyword evidence="9" id="KW-1185">Reference proteome</keyword>
<evidence type="ECO:0000259" key="7">
    <source>
        <dbReference type="Pfam" id="PF18404"/>
    </source>
</evidence>
<evidence type="ECO:0000256" key="5">
    <source>
        <dbReference type="ARBA" id="ARBA00023180"/>
    </source>
</evidence>